<reference evidence="2 3" key="1">
    <citation type="submission" date="2020-08" db="EMBL/GenBank/DDBJ databases">
        <title>Genome public.</title>
        <authorList>
            <person name="Liu C."/>
            <person name="Sun Q."/>
        </authorList>
    </citation>
    <scope>NUCLEOTIDE SEQUENCE [LARGE SCALE GENOMIC DNA]</scope>
    <source>
        <strain evidence="2 3">NSJ-13</strain>
    </source>
</reference>
<dbReference type="EMBL" id="JACOPE010000001">
    <property type="protein sequence ID" value="MBC5683239.1"/>
    <property type="molecule type" value="Genomic_DNA"/>
</dbReference>
<dbReference type="Proteomes" id="UP000631576">
    <property type="component" value="Unassembled WGS sequence"/>
</dbReference>
<feature type="domain" description="DUF1540" evidence="1">
    <location>
        <begin position="65"/>
        <end position="103"/>
    </location>
</feature>
<evidence type="ECO:0000313" key="2">
    <source>
        <dbReference type="EMBL" id="MBC5683239.1"/>
    </source>
</evidence>
<organism evidence="2 3">
    <name type="scientific">Ruminococcus hominis</name>
    <dbReference type="NCBI Taxonomy" id="2763065"/>
    <lineage>
        <taxon>Bacteria</taxon>
        <taxon>Bacillati</taxon>
        <taxon>Bacillota</taxon>
        <taxon>Clostridia</taxon>
        <taxon>Eubacteriales</taxon>
        <taxon>Oscillospiraceae</taxon>
        <taxon>Ruminococcus</taxon>
    </lineage>
</organism>
<protein>
    <submittedName>
        <fullName evidence="2">DUF1540 domain-containing protein</fullName>
    </submittedName>
</protein>
<dbReference type="Pfam" id="PF07561">
    <property type="entry name" value="DUF1540"/>
    <property type="match status" value="2"/>
</dbReference>
<evidence type="ECO:0000313" key="3">
    <source>
        <dbReference type="Proteomes" id="UP000631576"/>
    </source>
</evidence>
<dbReference type="RefSeq" id="WP_118723702.1">
    <property type="nucleotide sequence ID" value="NZ_JACOPE010000001.1"/>
</dbReference>
<feature type="domain" description="DUF1540" evidence="1">
    <location>
        <begin position="5"/>
        <end position="42"/>
    </location>
</feature>
<name>A0ABR7G725_9FIRM</name>
<dbReference type="InterPro" id="IPR011437">
    <property type="entry name" value="DUF1540"/>
</dbReference>
<evidence type="ECO:0000259" key="1">
    <source>
        <dbReference type="Pfam" id="PF07561"/>
    </source>
</evidence>
<sequence length="107" mass="11543">MPDLRCTVQTCVHNQKFLCDLDSIEVGGHDARTTSETCCDSFQERTGDSYSNSSMTGQASDLTKIDCKATECMYNEHCACHAGKISVEGSNACDCDGTECATFTCVC</sequence>
<keyword evidence="3" id="KW-1185">Reference proteome</keyword>
<proteinExistence type="predicted"/>
<accession>A0ABR7G725</accession>
<comment type="caution">
    <text evidence="2">The sequence shown here is derived from an EMBL/GenBank/DDBJ whole genome shotgun (WGS) entry which is preliminary data.</text>
</comment>
<gene>
    <name evidence="2" type="ORF">H8S40_06600</name>
</gene>